<sequence length="78" mass="8012">MLGIIIFVFIAILLVNIFSAPSKGESNDISHYHNSYHSPPFSGIPTNGPNASFFNGGNDCGGSSFDSGGDCGGSGGRE</sequence>
<accession>A0ABV1F318</accession>
<gene>
    <name evidence="1" type="ORF">WMO63_19100</name>
</gene>
<protein>
    <recommendedName>
        <fullName evidence="3">Glycine-rich protein</fullName>
    </recommendedName>
</protein>
<dbReference type="EMBL" id="JBBMFN010000063">
    <property type="protein sequence ID" value="MEQ2467770.1"/>
    <property type="molecule type" value="Genomic_DNA"/>
</dbReference>
<proteinExistence type="predicted"/>
<keyword evidence="2" id="KW-1185">Reference proteome</keyword>
<reference evidence="1 2" key="1">
    <citation type="submission" date="2024-03" db="EMBL/GenBank/DDBJ databases">
        <title>Human intestinal bacterial collection.</title>
        <authorList>
            <person name="Pauvert C."/>
            <person name="Hitch T.C.A."/>
            <person name="Clavel T."/>
        </authorList>
    </citation>
    <scope>NUCLEOTIDE SEQUENCE [LARGE SCALE GENOMIC DNA]</scope>
    <source>
        <strain evidence="1 2">CLA-SR-H024</strain>
    </source>
</reference>
<evidence type="ECO:0008006" key="3">
    <source>
        <dbReference type="Google" id="ProtNLM"/>
    </source>
</evidence>
<name>A0ABV1F318_9BACI</name>
<dbReference type="RefSeq" id="WP_349205231.1">
    <property type="nucleotide sequence ID" value="NZ_JBBMFN010000063.1"/>
</dbReference>
<organism evidence="1 2">
    <name type="scientific">Niallia hominis</name>
    <dbReference type="NCBI Taxonomy" id="3133173"/>
    <lineage>
        <taxon>Bacteria</taxon>
        <taxon>Bacillati</taxon>
        <taxon>Bacillota</taxon>
        <taxon>Bacilli</taxon>
        <taxon>Bacillales</taxon>
        <taxon>Bacillaceae</taxon>
        <taxon>Niallia</taxon>
    </lineage>
</organism>
<dbReference type="Proteomes" id="UP001465426">
    <property type="component" value="Unassembled WGS sequence"/>
</dbReference>
<evidence type="ECO:0000313" key="2">
    <source>
        <dbReference type="Proteomes" id="UP001465426"/>
    </source>
</evidence>
<comment type="caution">
    <text evidence="1">The sequence shown here is derived from an EMBL/GenBank/DDBJ whole genome shotgun (WGS) entry which is preliminary data.</text>
</comment>
<evidence type="ECO:0000313" key="1">
    <source>
        <dbReference type="EMBL" id="MEQ2467770.1"/>
    </source>
</evidence>